<evidence type="ECO:0000313" key="2">
    <source>
        <dbReference type="Proteomes" id="UP000193587"/>
    </source>
</evidence>
<dbReference type="Proteomes" id="UP000193587">
    <property type="component" value="Unassembled WGS sequence"/>
</dbReference>
<protein>
    <recommendedName>
        <fullName evidence="3">HNH endonuclease</fullName>
    </recommendedName>
</protein>
<dbReference type="AlphaFoldDB" id="A0A1X4HAT6"/>
<organism evidence="1 2">
    <name type="scientific">Halorubrum ezzemoulense DSM 17463</name>
    <dbReference type="NCBI Taxonomy" id="1121945"/>
    <lineage>
        <taxon>Archaea</taxon>
        <taxon>Methanobacteriati</taxon>
        <taxon>Methanobacteriota</taxon>
        <taxon>Stenosarchaea group</taxon>
        <taxon>Halobacteria</taxon>
        <taxon>Halobacteriales</taxon>
        <taxon>Haloferacaceae</taxon>
        <taxon>Halorubrum</taxon>
    </lineage>
</organism>
<accession>A0A1X4HAT6</accession>
<reference evidence="1 2" key="1">
    <citation type="submission" date="2017-04" db="EMBL/GenBank/DDBJ databases">
        <title>MLSA of the genus Halorubrum.</title>
        <authorList>
            <person name="De La Haba R."/>
            <person name="Sanchez-Porro C."/>
            <person name="Infante-Dominguez C."/>
            <person name="Ventosa A."/>
        </authorList>
    </citation>
    <scope>NUCLEOTIDE SEQUENCE [LARGE SCALE GENOMIC DNA]</scope>
    <source>
        <strain evidence="1 2">DSM 17463</strain>
    </source>
</reference>
<dbReference type="RefSeq" id="WP_080508536.1">
    <property type="nucleotide sequence ID" value="NZ_ATXS01000001.1"/>
</dbReference>
<evidence type="ECO:0008006" key="3">
    <source>
        <dbReference type="Google" id="ProtNLM"/>
    </source>
</evidence>
<dbReference type="EMBL" id="NEDJ01000004">
    <property type="protein sequence ID" value="OSP10576.1"/>
    <property type="molecule type" value="Genomic_DNA"/>
</dbReference>
<name>A0A1X4HAT6_HALEZ</name>
<proteinExistence type="predicted"/>
<comment type="caution">
    <text evidence="1">The sequence shown here is derived from an EMBL/GenBank/DDBJ whole genome shotgun (WGS) entry which is preliminary data.</text>
</comment>
<evidence type="ECO:0000313" key="1">
    <source>
        <dbReference type="EMBL" id="OSP10576.1"/>
    </source>
</evidence>
<gene>
    <name evidence="1" type="ORF">B9H04_02270</name>
</gene>
<sequence length="227" mass="26151">MTDEFRQAVYDAWGRECLICGRSPEGWLQAAVGGGQQDKLSLHHLNGDDTDDRVANAIPLCQSCHVHIHRVDEPPYRQWHRQLPISDRHAWNAHRKEYAETPQLTAKEAAWRYGDDDGTPRSTSYLRYERDVTDSNGEFNADAIWSDGGHREQPADIQEATIEYTLEDSGRYRIRFVERHDGPGWWRVVDKWTDSVWHPVDRKPIADVDVILEYGANDGKRSNRTVG</sequence>